<evidence type="ECO:0000313" key="3">
    <source>
        <dbReference type="Proteomes" id="UP000629371"/>
    </source>
</evidence>
<evidence type="ECO:0000256" key="1">
    <source>
        <dbReference type="SAM" id="MobiDB-lite"/>
    </source>
</evidence>
<evidence type="ECO:0000313" key="2">
    <source>
        <dbReference type="EMBL" id="MBL1090675.1"/>
    </source>
</evidence>
<dbReference type="EMBL" id="JAERRI010000007">
    <property type="protein sequence ID" value="MBL1090675.1"/>
    <property type="molecule type" value="Genomic_DNA"/>
</dbReference>
<keyword evidence="3" id="KW-1185">Reference proteome</keyword>
<dbReference type="RefSeq" id="WP_201804310.1">
    <property type="nucleotide sequence ID" value="NZ_JAERRI010000007.1"/>
</dbReference>
<dbReference type="Proteomes" id="UP000629371">
    <property type="component" value="Unassembled WGS sequence"/>
</dbReference>
<accession>A0ABS1MSE9</accession>
<name>A0ABS1MSE9_9ACTN</name>
<sequence length="106" mass="10852">MMNALPRPLPTGSRWIPLALTVAVVSGCGLTGSPADFPTPSPPPSTTPPPLPPPVESVPELHCPARTRLPDTVEVNWSGAAPVHRAAGPDGTSLLAAGCRPLPLRA</sequence>
<feature type="region of interest" description="Disordered" evidence="1">
    <location>
        <begin position="31"/>
        <end position="57"/>
    </location>
</feature>
<evidence type="ECO:0008006" key="4">
    <source>
        <dbReference type="Google" id="ProtNLM"/>
    </source>
</evidence>
<dbReference type="PROSITE" id="PS51257">
    <property type="entry name" value="PROKAR_LIPOPROTEIN"/>
    <property type="match status" value="1"/>
</dbReference>
<proteinExistence type="predicted"/>
<reference evidence="2 3" key="1">
    <citation type="submission" date="2021-01" db="EMBL/GenBank/DDBJ databases">
        <title>WGS of actinomycetes isolated from Thailand.</title>
        <authorList>
            <person name="Thawai C."/>
        </authorList>
    </citation>
    <scope>NUCLEOTIDE SEQUENCE [LARGE SCALE GENOMIC DNA]</scope>
    <source>
        <strain evidence="2 3">CH9-7</strain>
    </source>
</reference>
<feature type="compositionally biased region" description="Pro residues" evidence="1">
    <location>
        <begin position="37"/>
        <end position="56"/>
    </location>
</feature>
<organism evidence="2 3">
    <name type="scientific">Streptomyces siderophoricus</name>
    <dbReference type="NCBI Taxonomy" id="2802281"/>
    <lineage>
        <taxon>Bacteria</taxon>
        <taxon>Bacillati</taxon>
        <taxon>Actinomycetota</taxon>
        <taxon>Actinomycetes</taxon>
        <taxon>Kitasatosporales</taxon>
        <taxon>Streptomycetaceae</taxon>
        <taxon>Streptomyces</taxon>
    </lineage>
</organism>
<gene>
    <name evidence="2" type="ORF">JK360_14930</name>
</gene>
<comment type="caution">
    <text evidence="2">The sequence shown here is derived from an EMBL/GenBank/DDBJ whole genome shotgun (WGS) entry which is preliminary data.</text>
</comment>
<protein>
    <recommendedName>
        <fullName evidence="4">Lipoprotein</fullName>
    </recommendedName>
</protein>